<dbReference type="Gene3D" id="3.30.470.20">
    <property type="entry name" value="ATP-grasp fold, B domain"/>
    <property type="match status" value="2"/>
</dbReference>
<dbReference type="SUPFAM" id="SSF56059">
    <property type="entry name" value="Glutathione synthetase ATP-binding domain-like"/>
    <property type="match status" value="2"/>
</dbReference>
<evidence type="ECO:0000256" key="15">
    <source>
        <dbReference type="PROSITE-ProRule" id="PRU00409"/>
    </source>
</evidence>
<dbReference type="PRINTS" id="PR00098">
    <property type="entry name" value="CPSASE"/>
</dbReference>
<evidence type="ECO:0000256" key="13">
    <source>
        <dbReference type="ARBA" id="ARBA00074238"/>
    </source>
</evidence>
<gene>
    <name evidence="18" type="primary">CPS1</name>
    <name evidence="18" type="synonym">cps1</name>
</gene>
<dbReference type="NCBIfam" id="NF009475">
    <property type="entry name" value="PRK12838.1"/>
    <property type="match status" value="1"/>
</dbReference>
<reference evidence="18" key="1">
    <citation type="submission" date="2025-08" db="UniProtKB">
        <authorList>
            <consortium name="Ensembl"/>
        </authorList>
    </citation>
    <scope>IDENTIFICATION</scope>
</reference>
<dbReference type="PROSITE" id="PS51855">
    <property type="entry name" value="MGS"/>
    <property type="match status" value="1"/>
</dbReference>
<dbReference type="SUPFAM" id="SSF52021">
    <property type="entry name" value="Carbamoyl phosphate synthetase, small subunit N-terminal domain"/>
    <property type="match status" value="1"/>
</dbReference>
<feature type="domain" description="ATP-grasp" evidence="16">
    <location>
        <begin position="1057"/>
        <end position="1244"/>
    </location>
</feature>
<dbReference type="GO" id="GO:0006207">
    <property type="term" value="P:'de novo' pyrimidine nucleobase biosynthetic process"/>
    <property type="evidence" value="ECO:0007669"/>
    <property type="project" value="InterPro"/>
</dbReference>
<dbReference type="SMART" id="SM00851">
    <property type="entry name" value="MGS"/>
    <property type="match status" value="1"/>
</dbReference>
<dbReference type="SUPFAM" id="SSF52440">
    <property type="entry name" value="PreATP-grasp domain"/>
    <property type="match status" value="2"/>
</dbReference>
<evidence type="ECO:0000256" key="3">
    <source>
        <dbReference type="ARBA" id="ARBA00022533"/>
    </source>
</evidence>
<dbReference type="CDD" id="cd01744">
    <property type="entry name" value="GATase1_CPSase"/>
    <property type="match status" value="1"/>
</dbReference>
<dbReference type="InterPro" id="IPR011761">
    <property type="entry name" value="ATP-grasp"/>
</dbReference>
<dbReference type="PRINTS" id="PR00096">
    <property type="entry name" value="GATASE"/>
</dbReference>
<dbReference type="GO" id="GO:0046872">
    <property type="term" value="F:metal ion binding"/>
    <property type="evidence" value="ECO:0007669"/>
    <property type="project" value="InterPro"/>
</dbReference>
<organism evidence="18 19">
    <name type="scientific">Oncorhynchus kisutch</name>
    <name type="common">Coho salmon</name>
    <name type="synonym">Salmo kisutch</name>
    <dbReference type="NCBI Taxonomy" id="8019"/>
    <lineage>
        <taxon>Eukaryota</taxon>
        <taxon>Metazoa</taxon>
        <taxon>Chordata</taxon>
        <taxon>Craniata</taxon>
        <taxon>Vertebrata</taxon>
        <taxon>Euteleostomi</taxon>
        <taxon>Actinopterygii</taxon>
        <taxon>Neopterygii</taxon>
        <taxon>Teleostei</taxon>
        <taxon>Protacanthopterygii</taxon>
        <taxon>Salmoniformes</taxon>
        <taxon>Salmonidae</taxon>
        <taxon>Salmoninae</taxon>
        <taxon>Oncorhynchus</taxon>
    </lineage>
</organism>
<dbReference type="InterPro" id="IPR035686">
    <property type="entry name" value="CPSase_GATase1"/>
</dbReference>
<dbReference type="PROSITE" id="PS50975">
    <property type="entry name" value="ATP_GRASP"/>
    <property type="match status" value="2"/>
</dbReference>
<dbReference type="Pfam" id="PF25596">
    <property type="entry name" value="CPSase_L_D1"/>
    <property type="match status" value="2"/>
</dbReference>
<dbReference type="InterPro" id="IPR029062">
    <property type="entry name" value="Class_I_gatase-like"/>
</dbReference>
<dbReference type="GO" id="GO:0005524">
    <property type="term" value="F:ATP binding"/>
    <property type="evidence" value="ECO:0007669"/>
    <property type="project" value="UniProtKB-UniRule"/>
</dbReference>
<dbReference type="InterPro" id="IPR036914">
    <property type="entry name" value="MGS-like_dom_sf"/>
</dbReference>
<dbReference type="SMART" id="SM01096">
    <property type="entry name" value="CPSase_L_D3"/>
    <property type="match status" value="1"/>
</dbReference>
<dbReference type="FunFam" id="3.50.30.20:FF:000002">
    <property type="entry name" value="Carbamoyl-phosphate synthase 1, mitochondrial"/>
    <property type="match status" value="1"/>
</dbReference>
<dbReference type="GO" id="GO:0006526">
    <property type="term" value="P:L-arginine biosynthetic process"/>
    <property type="evidence" value="ECO:0007669"/>
    <property type="project" value="TreeGrafter"/>
</dbReference>
<evidence type="ECO:0000313" key="18">
    <source>
        <dbReference type="Ensembl" id="ENSOKIP00005062018.1"/>
    </source>
</evidence>
<evidence type="ECO:0000259" key="17">
    <source>
        <dbReference type="PROSITE" id="PS51855"/>
    </source>
</evidence>
<evidence type="ECO:0000256" key="8">
    <source>
        <dbReference type="ARBA" id="ARBA00022946"/>
    </source>
</evidence>
<protein>
    <recommendedName>
        <fullName evidence="13">Carbamoyl-phosphate synthase [ammonia], mitochondrial</fullName>
        <ecNumber evidence="10">6.3.4.16</ecNumber>
    </recommendedName>
    <alternativeName>
        <fullName evidence="14">Carbamoyl-phosphate synthetase I</fullName>
    </alternativeName>
</protein>
<dbReference type="Gene3D" id="1.10.1030.10">
    <property type="entry name" value="Carbamoyl-phosphate synthetase, large subunit oligomerisation domain"/>
    <property type="match status" value="1"/>
</dbReference>
<dbReference type="FunFam" id="1.10.1030.10:FF:000001">
    <property type="entry name" value="Carbamoyl-phosphate synthase large chain"/>
    <property type="match status" value="1"/>
</dbReference>
<dbReference type="PROSITE" id="PS00867">
    <property type="entry name" value="CPSASE_2"/>
    <property type="match status" value="2"/>
</dbReference>
<keyword evidence="8" id="KW-0809">Transit peptide</keyword>
<dbReference type="HAMAP" id="MF_01209">
    <property type="entry name" value="CPSase_S_chain"/>
    <property type="match status" value="1"/>
</dbReference>
<evidence type="ECO:0000256" key="6">
    <source>
        <dbReference type="ARBA" id="ARBA00022741"/>
    </source>
</evidence>
<evidence type="ECO:0000256" key="14">
    <source>
        <dbReference type="ARBA" id="ARBA00082675"/>
    </source>
</evidence>
<keyword evidence="5" id="KW-0677">Repeat</keyword>
<dbReference type="FunFam" id="3.40.50.880:FF:000006">
    <property type="entry name" value="Carbamoyl-phosphate synthase 1, mitochondrial"/>
    <property type="match status" value="1"/>
</dbReference>
<dbReference type="InterPro" id="IPR016185">
    <property type="entry name" value="PreATP-grasp_dom_sf"/>
</dbReference>
<dbReference type="Pfam" id="PF00117">
    <property type="entry name" value="GATase"/>
    <property type="match status" value="1"/>
</dbReference>
<dbReference type="Ensembl" id="ENSOKIT00005065906.1">
    <property type="protein sequence ID" value="ENSOKIP00005062018.1"/>
    <property type="gene ID" value="ENSOKIG00005020944.1"/>
</dbReference>
<dbReference type="InterPro" id="IPR036480">
    <property type="entry name" value="CarbP_synth_ssu_N_sf"/>
</dbReference>
<dbReference type="InterPro" id="IPR013815">
    <property type="entry name" value="ATP_grasp_subdomain_1"/>
</dbReference>
<dbReference type="EC" id="6.3.4.16" evidence="10"/>
<comment type="catalytic activity">
    <reaction evidence="11">
        <text>hydrogencarbonate + NH4(+) + 2 ATP = carbamoyl phosphate + 2 ADP + phosphate + 2 H(+)</text>
        <dbReference type="Rhea" id="RHEA:18029"/>
        <dbReference type="ChEBI" id="CHEBI:15378"/>
        <dbReference type="ChEBI" id="CHEBI:17544"/>
        <dbReference type="ChEBI" id="CHEBI:28938"/>
        <dbReference type="ChEBI" id="CHEBI:30616"/>
        <dbReference type="ChEBI" id="CHEBI:43474"/>
        <dbReference type="ChEBI" id="CHEBI:58228"/>
        <dbReference type="ChEBI" id="CHEBI:456216"/>
        <dbReference type="EC" id="6.3.4.16"/>
    </reaction>
</comment>
<dbReference type="InterPro" id="IPR005480">
    <property type="entry name" value="CPSase_lsu_oligo"/>
</dbReference>
<dbReference type="SUPFAM" id="SSF52335">
    <property type="entry name" value="Methylglyoxal synthase-like"/>
    <property type="match status" value="1"/>
</dbReference>
<reference evidence="18" key="2">
    <citation type="submission" date="2025-09" db="UniProtKB">
        <authorList>
            <consortium name="Ensembl"/>
        </authorList>
    </citation>
    <scope>IDENTIFICATION</scope>
</reference>
<dbReference type="GeneTree" id="ENSGT00940000157192"/>
<evidence type="ECO:0000256" key="1">
    <source>
        <dbReference type="ARBA" id="ARBA00004173"/>
    </source>
</evidence>
<dbReference type="InterPro" id="IPR002474">
    <property type="entry name" value="CarbamoylP_synth_ssu_N"/>
</dbReference>
<evidence type="ECO:0000256" key="12">
    <source>
        <dbReference type="ARBA" id="ARBA00059545"/>
    </source>
</evidence>
<feature type="domain" description="ATP-grasp" evidence="16">
    <location>
        <begin position="515"/>
        <end position="707"/>
    </location>
</feature>
<evidence type="ECO:0000259" key="16">
    <source>
        <dbReference type="PROSITE" id="PS50975"/>
    </source>
</evidence>
<dbReference type="InterPro" id="IPR005479">
    <property type="entry name" value="CPAse_ATP-bd"/>
</dbReference>
<dbReference type="Gene3D" id="3.30.1490.20">
    <property type="entry name" value="ATP-grasp fold, A domain"/>
    <property type="match status" value="1"/>
</dbReference>
<evidence type="ECO:0000256" key="2">
    <source>
        <dbReference type="ARBA" id="ARBA00022436"/>
    </source>
</evidence>
<dbReference type="Pfam" id="PF02787">
    <property type="entry name" value="CPSase_L_D3"/>
    <property type="match status" value="1"/>
</dbReference>
<dbReference type="InterPro" id="IPR011607">
    <property type="entry name" value="MGS-like_dom"/>
</dbReference>
<dbReference type="FunFam" id="3.40.50.20:FF:000012">
    <property type="entry name" value="Carbamoyl-phosphate synthase 1, mitochondrial"/>
    <property type="match status" value="1"/>
</dbReference>
<dbReference type="NCBIfam" id="TIGR01368">
    <property type="entry name" value="CPSaseIIsmall"/>
    <property type="match status" value="1"/>
</dbReference>
<evidence type="ECO:0000313" key="19">
    <source>
        <dbReference type="Proteomes" id="UP000694557"/>
    </source>
</evidence>
<dbReference type="InterPro" id="IPR036897">
    <property type="entry name" value="CarbamoylP_synth_lsu_oligo_sf"/>
</dbReference>
<dbReference type="FunFam" id="3.30.470.20:FF:000001">
    <property type="entry name" value="Carbamoyl-phosphate synthase large chain"/>
    <property type="match status" value="1"/>
</dbReference>
<dbReference type="Gene3D" id="3.40.50.880">
    <property type="match status" value="1"/>
</dbReference>
<dbReference type="InterPro" id="IPR006274">
    <property type="entry name" value="CarbamoylP_synth_ssu"/>
</dbReference>
<dbReference type="CDD" id="cd01423">
    <property type="entry name" value="MGS_CPS_I_III"/>
    <property type="match status" value="1"/>
</dbReference>
<dbReference type="InterPro" id="IPR017926">
    <property type="entry name" value="GATASE"/>
</dbReference>
<dbReference type="Proteomes" id="UP000694557">
    <property type="component" value="Unassembled WGS sequence"/>
</dbReference>
<dbReference type="FunFam" id="3.40.50.1380:FF:000010">
    <property type="entry name" value="carbamoyl-phosphate synthase [ammonia], mitochondrial"/>
    <property type="match status" value="1"/>
</dbReference>
<evidence type="ECO:0000256" key="11">
    <source>
        <dbReference type="ARBA" id="ARBA00047359"/>
    </source>
</evidence>
<dbReference type="InterPro" id="IPR005483">
    <property type="entry name" value="CPSase_dom"/>
</dbReference>
<keyword evidence="2" id="KW-0835">Urea cycle</keyword>
<dbReference type="SUPFAM" id="SSF48108">
    <property type="entry name" value="Carbamoyl phosphate synthetase, large subunit connection domain"/>
    <property type="match status" value="1"/>
</dbReference>
<evidence type="ECO:0000256" key="7">
    <source>
        <dbReference type="ARBA" id="ARBA00022840"/>
    </source>
</evidence>
<dbReference type="Pfam" id="PF02786">
    <property type="entry name" value="CPSase_L_D2"/>
    <property type="match status" value="2"/>
</dbReference>
<dbReference type="FunFam" id="3.30.470.20:FF:000030">
    <property type="entry name" value="Carbamoyl-phosphate synthase 1, mitochondrial"/>
    <property type="match status" value="1"/>
</dbReference>
<dbReference type="PANTHER" id="PTHR11405:SF53">
    <property type="entry name" value="CARBAMOYL-PHOSPHATE SYNTHASE [AMMONIA], MITOCHONDRIAL"/>
    <property type="match status" value="1"/>
</dbReference>
<dbReference type="InterPro" id="IPR058047">
    <property type="entry name" value="CPSase_preATP-grasp"/>
</dbReference>
<proteinExistence type="inferred from homology"/>
<keyword evidence="19" id="KW-1185">Reference proteome</keyword>
<name>A0A8C7HQU4_ONCKI</name>
<evidence type="ECO:0000256" key="4">
    <source>
        <dbReference type="ARBA" id="ARBA00022598"/>
    </source>
</evidence>
<dbReference type="Pfam" id="PF00988">
    <property type="entry name" value="CPSase_sm_chain"/>
    <property type="match status" value="1"/>
</dbReference>
<dbReference type="GO" id="GO:0005739">
    <property type="term" value="C:mitochondrion"/>
    <property type="evidence" value="ECO:0007669"/>
    <property type="project" value="UniProtKB-SubCell"/>
</dbReference>
<dbReference type="InterPro" id="IPR006275">
    <property type="entry name" value="CPSase_lsu"/>
</dbReference>
<dbReference type="GO" id="GO:0004087">
    <property type="term" value="F:carbamoyl-phosphate synthase (ammonia) activity"/>
    <property type="evidence" value="ECO:0007669"/>
    <property type="project" value="UniProtKB-EC"/>
</dbReference>
<keyword evidence="9" id="KW-0496">Mitochondrion</keyword>
<accession>A0A8C7HQU4</accession>
<evidence type="ECO:0000256" key="9">
    <source>
        <dbReference type="ARBA" id="ARBA00023128"/>
    </source>
</evidence>
<dbReference type="GO" id="GO:0005951">
    <property type="term" value="C:carbamoyl-phosphate synthase complex"/>
    <property type="evidence" value="ECO:0007669"/>
    <property type="project" value="TreeGrafter"/>
</dbReference>
<dbReference type="GO" id="GO:0006541">
    <property type="term" value="P:glutamine metabolic process"/>
    <property type="evidence" value="ECO:0007669"/>
    <property type="project" value="InterPro"/>
</dbReference>
<sequence length="1480" mass="162264">AKPGGRLAQIAHLVLEDGTRMKGFSFGDERSAAGELVFNTGLVGYPEALTDPSYRGQILTLTYPIVGNYGVPNTQELDELGLRRNIESDRIQVSGLLVQDYSHEYSHWNSVKSLGQWLQEEKVKKAVFDRKCVSLFCDQGTVLGKIEFEGHPIEISDPNKQNILAEVSTKETRVFGKGNPIKVVAVDCGIKHNIIRLLVKRGAEVHLVPWNQDLMSLEYDGLFISNGPGDPSLAGDLIQNVRKVLESDRPQPVFGICMGNQITALAAGAQSYKLPMGNRGQNQPVLNVMTGQAFITAQNHGYGIDSTSLPPGWSPLFVNANDGTNEGIMHDTKPVFTAQFHPEAKGGPTDTEFLFDVFISLIKNGKEANIMSVMPKKPAIPPRTQVSKVLVLGSGGLSIGQAGEFDYSGSQAVKAMKEENVRTVLMNPNIASVQTNEVGTKQADSVYFLPVTPQFVTEVIKTERPDGILLSMGGQTALNCGVELFQSGVLQKYGVKVLGTPVESIMATEDRQLFADKLNEINEKIAPSFAVETVADALKAADQIGYPVMLRSAYSLGGLGSGLCANKDKLEETARKALAMSCQILVEKSLMGWKEVEYEVVRDIANNCVTVCNMENFDPLGIHTGDSIVVAPSQTLSNEEYHMLRETAIKVVRHLGIVGECNIQYALHPGSLEYCIIEVNARLSRSSALASKATGYPLAFVAAKLALGIPLPEIKNTVSEKTTACFEPSLDYIVTKIPRWDLDRFQGMSREIGSSMKSVGEVMAVGRTFEESMQKALRMCHPSVDGFMPRLPLNKPWSAQQDLHQELAVPSSTRVFSLAKALHSGVTVDHIHHLTAIDKWFLHKLRRITELEQHLSQFNSATLPQTLLLKAKQDGFSDRQVGQALGSSEGEARVLRLAQNIKPWVKQIDTLAAEYPAVTNYLYCTYHGQEHDLEFNDQGVMVLGCGPYHIGSSVEFDWCAVSSIRALRQMGMRTVVVNHNPETVSTDFDECDRLYFEELTLERILDITQQEGCTGSIVSVGGQIPNNLAMPLHLNGVKILGTNPQQIDRAEERSVFSTILDELGVAQAPWKALNAFAFANKVGYPCLLRPSYVLSGSAMNVAYGEEEMRGFLDEATQVSQEHPVVITKFIRGAREVEVDAVAKMGKVLCHAITEHVEDAGVHSGDATLMLPTQSISQGALEKVKSATRKIAKAFEISGPFNTQFLVKGNDVMVIECNLRASRSFPFVSKTIGVDFISVATRVMVGEPQDEAALPSLENPIIPVDYVGIKAPMFSWPRLRDADPVLRCEMASTGEVACFGPNIYSAFLKAMLSTGFKLPTKGILIGIQHSFRPNFLATAHQLNEEGFKLFATEATSAWLSVNDVPATPVAWPSQEGGDASLPSIIRLINEGHIDLVINLPNNNSKFLRDNFLIRRMAVDHGVPLITNYQVVKLFAEAIKYASELDTTSLFHYRQRDAARQRDADLEKEADRLRDAAAGLQS</sequence>
<dbReference type="NCBIfam" id="NF009455">
    <property type="entry name" value="PRK12815.1"/>
    <property type="match status" value="1"/>
</dbReference>
<dbReference type="PROSITE" id="PS51273">
    <property type="entry name" value="GATASE_TYPE_1"/>
    <property type="match status" value="1"/>
</dbReference>
<dbReference type="FunFam" id="3.30.1490.20:FF:000001">
    <property type="entry name" value="Carbamoyl-phosphate synthase large chain"/>
    <property type="match status" value="1"/>
</dbReference>
<dbReference type="NCBIfam" id="NF003671">
    <property type="entry name" value="PRK05294.1"/>
    <property type="match status" value="1"/>
</dbReference>
<dbReference type="SMART" id="SM01097">
    <property type="entry name" value="CPSase_sm_chain"/>
    <property type="match status" value="1"/>
</dbReference>
<comment type="function">
    <text evidence="12">Involved in the urea cycle of ureotelic animals where the enzyme plays an important role in removing excess ammonia from the cell.</text>
</comment>
<dbReference type="GO" id="GO:0000050">
    <property type="term" value="P:urea cycle"/>
    <property type="evidence" value="ECO:0007669"/>
    <property type="project" value="UniProtKB-KW"/>
</dbReference>
<dbReference type="Pfam" id="PF02142">
    <property type="entry name" value="MGS"/>
    <property type="match status" value="1"/>
</dbReference>
<feature type="domain" description="MGS-like" evidence="17">
    <location>
        <begin position="1315"/>
        <end position="1480"/>
    </location>
</feature>
<dbReference type="PROSITE" id="PS00866">
    <property type="entry name" value="CPSASE_1"/>
    <property type="match status" value="2"/>
</dbReference>
<dbReference type="GO" id="GO:0004088">
    <property type="term" value="F:carbamoyl-phosphate synthase (glutamine-hydrolyzing) activity"/>
    <property type="evidence" value="ECO:0007669"/>
    <property type="project" value="InterPro"/>
</dbReference>
<comment type="subcellular location">
    <subcellularLocation>
        <location evidence="1">Mitochondrion</location>
    </subcellularLocation>
</comment>
<dbReference type="NCBIfam" id="TIGR01369">
    <property type="entry name" value="CPSaseII_lrg"/>
    <property type="match status" value="1"/>
</dbReference>
<dbReference type="Gene3D" id="3.50.30.20">
    <property type="entry name" value="Carbamoyl-phosphate synthase small subunit, N-terminal domain"/>
    <property type="match status" value="1"/>
</dbReference>
<evidence type="ECO:0000256" key="10">
    <source>
        <dbReference type="ARBA" id="ARBA00044063"/>
    </source>
</evidence>
<keyword evidence="7 15" id="KW-0067">ATP-binding</keyword>
<keyword evidence="6 15" id="KW-0547">Nucleotide-binding</keyword>
<dbReference type="PANTHER" id="PTHR11405">
    <property type="entry name" value="CARBAMOYLTRANSFERASE FAMILY MEMBER"/>
    <property type="match status" value="1"/>
</dbReference>
<dbReference type="Gene3D" id="3.40.50.1380">
    <property type="entry name" value="Methylglyoxal synthase-like domain"/>
    <property type="match status" value="1"/>
</dbReference>
<keyword evidence="4" id="KW-0436">Ligase</keyword>
<dbReference type="PRINTS" id="PR00099">
    <property type="entry name" value="CPSGATASE"/>
</dbReference>
<dbReference type="SUPFAM" id="SSF52317">
    <property type="entry name" value="Class I glutamine amidotransferase-like"/>
    <property type="match status" value="1"/>
</dbReference>
<dbReference type="Gene3D" id="3.40.50.20">
    <property type="match status" value="2"/>
</dbReference>
<evidence type="ECO:0000256" key="5">
    <source>
        <dbReference type="ARBA" id="ARBA00022737"/>
    </source>
</evidence>
<keyword evidence="3" id="KW-0021">Allosteric enzyme</keyword>
<dbReference type="FunFam" id="3.40.50.20:FF:000002">
    <property type="entry name" value="Carbamoyl-phosphate synthase large chain"/>
    <property type="match status" value="1"/>
</dbReference>